<dbReference type="RefSeq" id="WP_016962255.1">
    <property type="nucleotide sequence ID" value="NZ_AJWN02000013.1"/>
</dbReference>
<dbReference type="Gene3D" id="1.10.10.1830">
    <property type="entry name" value="Non-ribosomal peptide synthase, adenylation domain"/>
    <property type="match status" value="1"/>
</dbReference>
<dbReference type="InterPro" id="IPR001242">
    <property type="entry name" value="Condensation_dom"/>
</dbReference>
<reference evidence="2 3" key="1">
    <citation type="journal article" date="2012" name="Science">
        <title>Ecological populations of bacteria act as socially cohesive units of antibiotic production and resistance.</title>
        <authorList>
            <person name="Cordero O.X."/>
            <person name="Wildschutte H."/>
            <person name="Kirkup B."/>
            <person name="Proehl S."/>
            <person name="Ngo L."/>
            <person name="Hussain F."/>
            <person name="Le Roux F."/>
            <person name="Mincer T."/>
            <person name="Polz M.F."/>
        </authorList>
    </citation>
    <scope>NUCLEOTIDE SEQUENCE [LARGE SCALE GENOMIC DNA]</scope>
    <source>
        <strain evidence="2 3">FF-454</strain>
    </source>
</reference>
<dbReference type="InterPro" id="IPR036736">
    <property type="entry name" value="ACP-like_sf"/>
</dbReference>
<dbReference type="InterPro" id="IPR041464">
    <property type="entry name" value="TubC_N"/>
</dbReference>
<dbReference type="InterPro" id="IPR023213">
    <property type="entry name" value="CAT-like_dom_sf"/>
</dbReference>
<dbReference type="SUPFAM" id="SSF56784">
    <property type="entry name" value="HAD-like"/>
    <property type="match status" value="1"/>
</dbReference>
<dbReference type="PANTHER" id="PTHR45398:SF1">
    <property type="entry name" value="ENZYME, PUTATIVE (JCVI)-RELATED"/>
    <property type="match status" value="1"/>
</dbReference>
<dbReference type="Gene3D" id="3.30.559.30">
    <property type="entry name" value="Nonribosomal peptide synthetase, condensation domain"/>
    <property type="match status" value="2"/>
</dbReference>
<protein>
    <recommendedName>
        <fullName evidence="1">Carrier domain-containing protein</fullName>
    </recommendedName>
</protein>
<organism evidence="2 3">
    <name type="scientific">Enterovibrio norvegicus FF-454</name>
    <dbReference type="NCBI Taxonomy" id="1185651"/>
    <lineage>
        <taxon>Bacteria</taxon>
        <taxon>Pseudomonadati</taxon>
        <taxon>Pseudomonadota</taxon>
        <taxon>Gammaproteobacteria</taxon>
        <taxon>Vibrionales</taxon>
        <taxon>Vibrionaceae</taxon>
        <taxon>Enterovibrio</taxon>
    </lineage>
</organism>
<dbReference type="GO" id="GO:0003824">
    <property type="term" value="F:catalytic activity"/>
    <property type="evidence" value="ECO:0007669"/>
    <property type="project" value="InterPro"/>
</dbReference>
<evidence type="ECO:0000313" key="2">
    <source>
        <dbReference type="EMBL" id="OEE63908.1"/>
    </source>
</evidence>
<evidence type="ECO:0000259" key="1">
    <source>
        <dbReference type="PROSITE" id="PS50075"/>
    </source>
</evidence>
<evidence type="ECO:0000313" key="3">
    <source>
        <dbReference type="Proteomes" id="UP000095039"/>
    </source>
</evidence>
<accession>A0A1E5CEF3</accession>
<dbReference type="Pfam" id="PF00550">
    <property type="entry name" value="PP-binding"/>
    <property type="match status" value="1"/>
</dbReference>
<comment type="caution">
    <text evidence="2">The sequence shown here is derived from an EMBL/GenBank/DDBJ whole genome shotgun (WGS) entry which is preliminary data.</text>
</comment>
<proteinExistence type="predicted"/>
<dbReference type="Pfam" id="PF00668">
    <property type="entry name" value="Condensation"/>
    <property type="match status" value="2"/>
</dbReference>
<dbReference type="NCBIfam" id="TIGR01681">
    <property type="entry name" value="HAD-SF-IIIC"/>
    <property type="match status" value="1"/>
</dbReference>
<dbReference type="NCBIfam" id="TIGR01686">
    <property type="entry name" value="FkbH"/>
    <property type="match status" value="1"/>
</dbReference>
<dbReference type="InterPro" id="IPR010037">
    <property type="entry name" value="FkbH_domain"/>
</dbReference>
<dbReference type="InterPro" id="IPR009081">
    <property type="entry name" value="PP-bd_ACP"/>
</dbReference>
<dbReference type="EMBL" id="AJWN02000013">
    <property type="protein sequence ID" value="OEE63908.1"/>
    <property type="molecule type" value="Genomic_DNA"/>
</dbReference>
<dbReference type="SUPFAM" id="SSF47336">
    <property type="entry name" value="ACP-like"/>
    <property type="match status" value="1"/>
</dbReference>
<dbReference type="InterPro" id="IPR036412">
    <property type="entry name" value="HAD-like_sf"/>
</dbReference>
<keyword evidence="3" id="KW-1185">Reference proteome</keyword>
<dbReference type="SUPFAM" id="SSF52777">
    <property type="entry name" value="CoA-dependent acyltransferases"/>
    <property type="match status" value="4"/>
</dbReference>
<dbReference type="Gene3D" id="3.30.559.10">
    <property type="entry name" value="Chloramphenicol acetyltransferase-like domain"/>
    <property type="match status" value="2"/>
</dbReference>
<dbReference type="InterPro" id="IPR010033">
    <property type="entry name" value="HAD_SF_ppase_IIIC"/>
</dbReference>
<dbReference type="Gene3D" id="1.10.1200.10">
    <property type="entry name" value="ACP-like"/>
    <property type="match status" value="1"/>
</dbReference>
<name>A0A1E5CEF3_9GAMM</name>
<dbReference type="Pfam" id="PF18563">
    <property type="entry name" value="TubC_N"/>
    <property type="match status" value="1"/>
</dbReference>
<feature type="domain" description="Carrier" evidence="1">
    <location>
        <begin position="1095"/>
        <end position="1169"/>
    </location>
</feature>
<sequence>MDIAQRIKCWHDSGIVLFVKEGKLAARSKPGAMTPDISKEIKSNKEAIIQCLSGLHAEKEQSWLASGEKDALASFAQQRFWLLHQITGGSQHHNMIFTLPLPANTKLPLLQETVDILLNRHEGLRTRFYSIENQLFQCIDDSVRPTIAINEVNDMTVQSAILEHHETQFDLSKAPLINIAVFISTGGSITLSVVMHHAIGDDWSTAILGREFLSIYQSLEKNTQPQLAELPYSYIDFSLWQHKTLYQNGIATEKLKADLAFWHAELSDAPREIPFPISKPSNTTSSYIGERQFLQLPNDQAARVRDYAKRKQVSMFELMLASLNTLMFKWASTNDVVIGTVEAGREKQEVNNIIGCFVNFLAIRGQLSKNDSLASQLEKVQRTFSNIRAHQSCPFDFIVDEIKPARGNKSPLYNVSLRYQNIQLLEDASHDDAILNELIPDTVNAQLDLMFSFIDVGDSTALCLDYDASMFDAPLVKSLLNEYWDVVLAFVNDETTKVIDLTLSRTLAKHNEPVDYILANFSVEPMDPVLTFWNSQLSFMQPWRFAPFNQIQQQLLENSSSVYTESIENIAVIINWDSWLVGEHPLIFAKEQSLQLLKILIEKEPLIRPCTIIFCPMSPEHEEMYGERISSIENEFFNSFSDSKVISVTPSFMVKARYYTNNHFDINSFQSAHIPYTDEGYAAITTAMLRSIYRPKKSQFKVLVLDCDNTLWQGVVGEKGTKGINVSDTFKAFQTLVLSLKQKGVLLTLCSKNEENDVWDAIENNHDMMIKREDIAAAKINWHRKSDNIHSLAEELNLGLDSFIFIDDDLVQCAEVRANCPEVLVIQKPKIEDMHDWLNNIWVFDPILTANKASDRTHLYKQNKKRDLHKASTTTFAEYLSSLNTDVTFSPINENSLSRVSEISLRTNQFSTTLKRYDEETLLSLFTNKELFGFTVQVTDIFGDLGIVGAVLYSEKQDLASLEGFMLSCRSMGRGIEYEMMSHLGNVLVVENCEIPTVIGERNTPARNFIKEISSISNPLVMSTSALSNVRFNPEKATQTNERKINKRQDINASTVQGIPLTAWSSTSNYFTAEAIANASKTSQFPTKSSTIYVAPVTDNQLLLCNEIASLLGRSAVGTKDNFFALGGNSIQAVRLQSILTRAGKQLPLPLLFSEHSIEHLASKLDVCTLNASAKSIENHHPYPISFNDHWLLERPQPNHWNVSELFKLKPEFDSVLAKEAVRYILKHHSGLRRVWRKNDGKWNQLYLPLESLSDWWVEFHLDEKSDTDKSAEVERICAELQTQLDIGERLFYIAFFSFGKGQPGRLFMVFHHLIVDGYSLGILKEDLSLAYQQLQSGETVEVPETHVQLNDFFKHQFESAKQSSIHDINEWLDKCWENCADIYQNPLLSNWPIADTLTEPQFVKRPIDNKIKVLLDTCNDISNFDTETLFIGALESAFKSWYHGKNAFLCITRNNRAHKDFNLSRTIGWVSRYDFVYLDQPNNHSTQQYLESIKLRLKEAPTSSQSLQYLRFKSPDQGTKISHIPRHNLEFNYVPDAPDAAEMQENSAPEYKGREEGMHPIRFAPFGKLNTDNNQLNLTWGYSPAMYSETEMDDFLDLQIEHLEHLTKCLITEINNPV</sequence>
<dbReference type="PANTHER" id="PTHR45398">
    <property type="match status" value="1"/>
</dbReference>
<dbReference type="InterPro" id="IPR023214">
    <property type="entry name" value="HAD_sf"/>
</dbReference>
<dbReference type="Gene3D" id="3.40.50.1000">
    <property type="entry name" value="HAD superfamily/HAD-like"/>
    <property type="match status" value="1"/>
</dbReference>
<dbReference type="PROSITE" id="PS50075">
    <property type="entry name" value="CARRIER"/>
    <property type="match status" value="1"/>
</dbReference>
<dbReference type="Proteomes" id="UP000095039">
    <property type="component" value="Unassembled WGS sequence"/>
</dbReference>
<dbReference type="InterPro" id="IPR044894">
    <property type="entry name" value="TubC_N_sf"/>
</dbReference>
<gene>
    <name evidence="2" type="ORF">A1OK_18265</name>
</gene>